<evidence type="ECO:0000256" key="1">
    <source>
        <dbReference type="ARBA" id="ARBA00003041"/>
    </source>
</evidence>
<comment type="caution">
    <text evidence="9">The sequence shown here is derived from an EMBL/GenBank/DDBJ whole genome shotgun (WGS) entry which is preliminary data.</text>
</comment>
<evidence type="ECO:0000256" key="6">
    <source>
        <dbReference type="ARBA" id="ARBA00022927"/>
    </source>
</evidence>
<keyword evidence="10" id="KW-1185">Reference proteome</keyword>
<gene>
    <name evidence="9" type="ORF">J2792_004101</name>
</gene>
<comment type="function">
    <text evidence="1">Needed for flagellar regrowth and assembly.</text>
</comment>
<reference evidence="9 10" key="1">
    <citation type="submission" date="2023-07" db="EMBL/GenBank/DDBJ databases">
        <title>Sorghum-associated microbial communities from plants grown in Nebraska, USA.</title>
        <authorList>
            <person name="Schachtman D."/>
        </authorList>
    </citation>
    <scope>NUCLEOTIDE SEQUENCE [LARGE SCALE GENOMIC DNA]</scope>
    <source>
        <strain evidence="9 10">DS1027</strain>
    </source>
</reference>
<keyword evidence="9" id="KW-0969">Cilium</keyword>
<dbReference type="Pfam" id="PF02108">
    <property type="entry name" value="FliH"/>
    <property type="match status" value="1"/>
</dbReference>
<evidence type="ECO:0000256" key="4">
    <source>
        <dbReference type="ARBA" id="ARBA00022448"/>
    </source>
</evidence>
<dbReference type="RefSeq" id="WP_309806522.1">
    <property type="nucleotide sequence ID" value="NZ_JAVDRD010000016.1"/>
</dbReference>
<organism evidence="9 10">
    <name type="scientific">Novosphingobium capsulatum</name>
    <dbReference type="NCBI Taxonomy" id="13688"/>
    <lineage>
        <taxon>Bacteria</taxon>
        <taxon>Pseudomonadati</taxon>
        <taxon>Pseudomonadota</taxon>
        <taxon>Alphaproteobacteria</taxon>
        <taxon>Sphingomonadales</taxon>
        <taxon>Sphingomonadaceae</taxon>
        <taxon>Novosphingobium</taxon>
    </lineage>
</organism>
<dbReference type="Proteomes" id="UP001184150">
    <property type="component" value="Unassembled WGS sequence"/>
</dbReference>
<proteinExistence type="inferred from homology"/>
<dbReference type="InterPro" id="IPR051472">
    <property type="entry name" value="T3SS_Stator/FliH"/>
</dbReference>
<evidence type="ECO:0000256" key="7">
    <source>
        <dbReference type="ARBA" id="ARBA00023225"/>
    </source>
</evidence>
<dbReference type="PANTHER" id="PTHR34982:SF1">
    <property type="entry name" value="FLAGELLAR ASSEMBLY PROTEIN FLIH"/>
    <property type="match status" value="1"/>
</dbReference>
<feature type="domain" description="Flagellar assembly protein FliH/Type III secretion system HrpE" evidence="8">
    <location>
        <begin position="100"/>
        <end position="189"/>
    </location>
</feature>
<evidence type="ECO:0000256" key="3">
    <source>
        <dbReference type="ARBA" id="ARBA00016507"/>
    </source>
</evidence>
<dbReference type="InterPro" id="IPR018035">
    <property type="entry name" value="Flagellar_FliH/T3SS_HrpE"/>
</dbReference>
<keyword evidence="9" id="KW-0966">Cell projection</keyword>
<evidence type="ECO:0000313" key="9">
    <source>
        <dbReference type="EMBL" id="MDR6513209.1"/>
    </source>
</evidence>
<evidence type="ECO:0000256" key="5">
    <source>
        <dbReference type="ARBA" id="ARBA00022795"/>
    </source>
</evidence>
<evidence type="ECO:0000259" key="8">
    <source>
        <dbReference type="Pfam" id="PF02108"/>
    </source>
</evidence>
<protein>
    <recommendedName>
        <fullName evidence="3">Flagellar assembly protein FliH</fullName>
    </recommendedName>
</protein>
<dbReference type="EMBL" id="JAVDRD010000016">
    <property type="protein sequence ID" value="MDR6513209.1"/>
    <property type="molecule type" value="Genomic_DNA"/>
</dbReference>
<accession>A0ABU1MS85</accession>
<keyword evidence="4" id="KW-0813">Transport</keyword>
<keyword evidence="9" id="KW-0282">Flagellum</keyword>
<comment type="similarity">
    <text evidence="2">Belongs to the FliH family.</text>
</comment>
<sequence>MTMSDVLRIPEPGRTLRAWGAVPAQSQGFTLDPRFARIPVTPPAEFAAMPEPEREDPIERARADGFAAGQAAALVQAQADAATQDAARHRIESALRAMDAAQIDALEQRLRQTVLALCEAVLADAAIDPAALEQRVRRAAQMLARAEDARVIRLHPEDLALVGQHLPEDWHCEPDSSLERGAVRVDGALGGVEDGPLQWRRAVEEALRQC</sequence>
<name>A0ABU1MS85_9SPHN</name>
<keyword evidence="5" id="KW-1005">Bacterial flagellum biogenesis</keyword>
<evidence type="ECO:0000256" key="2">
    <source>
        <dbReference type="ARBA" id="ARBA00006602"/>
    </source>
</evidence>
<evidence type="ECO:0000313" key="10">
    <source>
        <dbReference type="Proteomes" id="UP001184150"/>
    </source>
</evidence>
<keyword evidence="7" id="KW-1006">Bacterial flagellum protein export</keyword>
<dbReference type="PANTHER" id="PTHR34982">
    <property type="entry name" value="YOP PROTEINS TRANSLOCATION PROTEIN L"/>
    <property type="match status" value="1"/>
</dbReference>
<keyword evidence="6" id="KW-0653">Protein transport</keyword>